<dbReference type="InterPro" id="IPR011711">
    <property type="entry name" value="GntR_C"/>
</dbReference>
<evidence type="ECO:0000259" key="4">
    <source>
        <dbReference type="PROSITE" id="PS50949"/>
    </source>
</evidence>
<evidence type="ECO:0000313" key="6">
    <source>
        <dbReference type="Proteomes" id="UP001342826"/>
    </source>
</evidence>
<dbReference type="PANTHER" id="PTHR43537">
    <property type="entry name" value="TRANSCRIPTIONAL REGULATOR, GNTR FAMILY"/>
    <property type="match status" value="1"/>
</dbReference>
<sequence length="221" mass="25961">MNRKELEIYKKIKQAIILQKLKPNTQLVEKELAESFDVSRTPIRNVLRRLQYERLVKIIEHKGAFVAGSTIEEAKEVFEMRRILEVAAVRKACRLSTEEQIRELEKMVEEEQNTYQHVDYIEATQMAGEFHLKIAEMAGNSYFYQYLEDLISVTYIIISIYGRGQAEKGTCRHHLHIFDAIKKRDEDLAEKLCIEHLREIEDNLHFNEGLEISTSLSEIFQ</sequence>
<keyword evidence="1" id="KW-0805">Transcription regulation</keyword>
<dbReference type="SUPFAM" id="SSF48008">
    <property type="entry name" value="GntR ligand-binding domain-like"/>
    <property type="match status" value="1"/>
</dbReference>
<dbReference type="SUPFAM" id="SSF46785">
    <property type="entry name" value="Winged helix' DNA-binding domain"/>
    <property type="match status" value="1"/>
</dbReference>
<dbReference type="EMBL" id="JARTFS010000006">
    <property type="protein sequence ID" value="MED4401336.1"/>
    <property type="molecule type" value="Genomic_DNA"/>
</dbReference>
<gene>
    <name evidence="5" type="ORF">P9271_08410</name>
</gene>
<dbReference type="InterPro" id="IPR008920">
    <property type="entry name" value="TF_FadR/GntR_C"/>
</dbReference>
<evidence type="ECO:0000256" key="1">
    <source>
        <dbReference type="ARBA" id="ARBA00023015"/>
    </source>
</evidence>
<protein>
    <submittedName>
        <fullName evidence="5">GntR family transcriptional regulator</fullName>
    </submittedName>
</protein>
<dbReference type="Proteomes" id="UP001342826">
    <property type="component" value="Unassembled WGS sequence"/>
</dbReference>
<dbReference type="SMART" id="SM00895">
    <property type="entry name" value="FCD"/>
    <property type="match status" value="1"/>
</dbReference>
<dbReference type="Pfam" id="PF00392">
    <property type="entry name" value="GntR"/>
    <property type="match status" value="1"/>
</dbReference>
<name>A0ABU6NZN5_9BACI</name>
<dbReference type="InterPro" id="IPR036390">
    <property type="entry name" value="WH_DNA-bd_sf"/>
</dbReference>
<reference evidence="5 6" key="1">
    <citation type="submission" date="2023-03" db="EMBL/GenBank/DDBJ databases">
        <title>Bacillus Genome Sequencing.</title>
        <authorList>
            <person name="Dunlap C."/>
        </authorList>
    </citation>
    <scope>NUCLEOTIDE SEQUENCE [LARGE SCALE GENOMIC DNA]</scope>
    <source>
        <strain evidence="5 6">NRS-1717</strain>
    </source>
</reference>
<comment type="caution">
    <text evidence="5">The sequence shown here is derived from an EMBL/GenBank/DDBJ whole genome shotgun (WGS) entry which is preliminary data.</text>
</comment>
<keyword evidence="2" id="KW-0238">DNA-binding</keyword>
<dbReference type="Gene3D" id="1.20.120.530">
    <property type="entry name" value="GntR ligand-binding domain-like"/>
    <property type="match status" value="1"/>
</dbReference>
<dbReference type="PANTHER" id="PTHR43537:SF53">
    <property type="entry name" value="HTH-TYPE TRANSCRIPTIONAL REPRESSOR NANR"/>
    <property type="match status" value="1"/>
</dbReference>
<dbReference type="Pfam" id="PF07729">
    <property type="entry name" value="FCD"/>
    <property type="match status" value="1"/>
</dbReference>
<keyword evidence="6" id="KW-1185">Reference proteome</keyword>
<keyword evidence="3" id="KW-0804">Transcription</keyword>
<organism evidence="5 6">
    <name type="scientific">Metabacillus fastidiosus</name>
    <dbReference type="NCBI Taxonomy" id="1458"/>
    <lineage>
        <taxon>Bacteria</taxon>
        <taxon>Bacillati</taxon>
        <taxon>Bacillota</taxon>
        <taxon>Bacilli</taxon>
        <taxon>Bacillales</taxon>
        <taxon>Bacillaceae</taxon>
        <taxon>Metabacillus</taxon>
    </lineage>
</organism>
<dbReference type="InterPro" id="IPR036388">
    <property type="entry name" value="WH-like_DNA-bd_sf"/>
</dbReference>
<evidence type="ECO:0000256" key="2">
    <source>
        <dbReference type="ARBA" id="ARBA00023125"/>
    </source>
</evidence>
<accession>A0ABU6NZN5</accession>
<evidence type="ECO:0000256" key="3">
    <source>
        <dbReference type="ARBA" id="ARBA00023163"/>
    </source>
</evidence>
<dbReference type="InterPro" id="IPR000524">
    <property type="entry name" value="Tscrpt_reg_HTH_GntR"/>
</dbReference>
<dbReference type="PROSITE" id="PS50949">
    <property type="entry name" value="HTH_GNTR"/>
    <property type="match status" value="1"/>
</dbReference>
<proteinExistence type="predicted"/>
<dbReference type="CDD" id="cd07377">
    <property type="entry name" value="WHTH_GntR"/>
    <property type="match status" value="1"/>
</dbReference>
<dbReference type="Gene3D" id="1.10.10.10">
    <property type="entry name" value="Winged helix-like DNA-binding domain superfamily/Winged helix DNA-binding domain"/>
    <property type="match status" value="1"/>
</dbReference>
<dbReference type="RefSeq" id="WP_326176364.1">
    <property type="nucleotide sequence ID" value="NZ_JARSOS010000032.1"/>
</dbReference>
<evidence type="ECO:0000313" key="5">
    <source>
        <dbReference type="EMBL" id="MED4401336.1"/>
    </source>
</evidence>
<feature type="domain" description="HTH gntR-type" evidence="4">
    <location>
        <begin position="2"/>
        <end position="69"/>
    </location>
</feature>
<dbReference type="SMART" id="SM00345">
    <property type="entry name" value="HTH_GNTR"/>
    <property type="match status" value="1"/>
</dbReference>